<evidence type="ECO:0000313" key="4">
    <source>
        <dbReference type="Proteomes" id="UP000053815"/>
    </source>
</evidence>
<feature type="compositionally biased region" description="Polar residues" evidence="1">
    <location>
        <begin position="167"/>
        <end position="179"/>
    </location>
</feature>
<feature type="compositionally biased region" description="Pro residues" evidence="1">
    <location>
        <begin position="152"/>
        <end position="161"/>
    </location>
</feature>
<feature type="compositionally biased region" description="Low complexity" evidence="1">
    <location>
        <begin position="510"/>
        <end position="523"/>
    </location>
</feature>
<dbReference type="InterPro" id="IPR013860">
    <property type="entry name" value="AreA_GATA"/>
</dbReference>
<dbReference type="InterPro" id="IPR052292">
    <property type="entry name" value="Glucose_repression_reg"/>
</dbReference>
<dbReference type="GO" id="GO:0005773">
    <property type="term" value="C:vacuole"/>
    <property type="evidence" value="ECO:0007669"/>
    <property type="project" value="GOC"/>
</dbReference>
<accession>A0A0C9MNP0</accession>
<dbReference type="GO" id="GO:0042149">
    <property type="term" value="P:cellular response to glucose starvation"/>
    <property type="evidence" value="ECO:0007669"/>
    <property type="project" value="TreeGrafter"/>
</dbReference>
<feature type="compositionally biased region" description="Basic and acidic residues" evidence="1">
    <location>
        <begin position="490"/>
        <end position="502"/>
    </location>
</feature>
<evidence type="ECO:0000259" key="2">
    <source>
        <dbReference type="Pfam" id="PF08550"/>
    </source>
</evidence>
<feature type="compositionally biased region" description="Basic residues" evidence="1">
    <location>
        <begin position="359"/>
        <end position="369"/>
    </location>
</feature>
<evidence type="ECO:0000256" key="1">
    <source>
        <dbReference type="SAM" id="MobiDB-lite"/>
    </source>
</evidence>
<dbReference type="PANTHER" id="PTHR28051:SF1">
    <property type="entry name" value="PROTEIN MTL1-RELATED"/>
    <property type="match status" value="1"/>
</dbReference>
<keyword evidence="4" id="KW-1185">Reference proteome</keyword>
<gene>
    <name evidence="3" type="ORF">MAM1_0075d04327</name>
</gene>
<evidence type="ECO:0000313" key="3">
    <source>
        <dbReference type="EMBL" id="GAN04862.1"/>
    </source>
</evidence>
<name>A0A0C9MNP0_9FUNG</name>
<dbReference type="OrthoDB" id="5563539at2759"/>
<dbReference type="GO" id="GO:0007039">
    <property type="term" value="P:protein catabolic process in the vacuole"/>
    <property type="evidence" value="ECO:0007669"/>
    <property type="project" value="TreeGrafter"/>
</dbReference>
<organism evidence="3">
    <name type="scientific">Mucor ambiguus</name>
    <dbReference type="NCBI Taxonomy" id="91626"/>
    <lineage>
        <taxon>Eukaryota</taxon>
        <taxon>Fungi</taxon>
        <taxon>Fungi incertae sedis</taxon>
        <taxon>Mucoromycota</taxon>
        <taxon>Mucoromycotina</taxon>
        <taxon>Mucoromycetes</taxon>
        <taxon>Mucorales</taxon>
        <taxon>Mucorineae</taxon>
        <taxon>Mucoraceae</taxon>
        <taxon>Mucor</taxon>
    </lineage>
</organism>
<feature type="compositionally biased region" description="Basic residues" evidence="1">
    <location>
        <begin position="308"/>
        <end position="317"/>
    </location>
</feature>
<feature type="compositionally biased region" description="Acidic residues" evidence="1">
    <location>
        <begin position="273"/>
        <end position="298"/>
    </location>
</feature>
<dbReference type="AlphaFoldDB" id="A0A0C9MNP0"/>
<sequence>MLTKKHALDDDFESPRNVKIESNVDYLSYKFDEMDLAASWRMLTKQKLTIVNGIRLENASWRTWAKQRNNLKTVSPDTLNWLKDSDVTWLYGPLNIVIKNMDEEDRYAKPKVSTTEDTYGLMTSPPPLPPAPSQSQPVTHDNRDSESMEDGPVPPKQPPLSSPLVETPSSVSPASTLSAQPPKPLKSALKKVTMSDLLKRSASELQINTNLSSSISISEANEQLGAFSPAVIASHRQPKLRFNQYVEQCVALSSNAMNKKKTSRVRMAGMNDVMDDDEATEDEDDTTTEEDYDPDDSDGGSVIMMRSSKPHKLRSSIKKIEPALLKTNSRSDHDSVASDDSSSDEDSIMMLPSSSKGHTTSRHHHHHKQAPIDAETWDAESAESDAFVKHIINVSKSKQPVTKDPAADRMPVELGADDTDVADAMQPKSDYDYEFDDDDWDSHSEHMEDGPSAFSTPEFYTPVAPPPPVGCQVAKAPANNQPVLPAVRPTVERSLSDTKASDEIQQQYDNNHSGGNSNSSSSSLFNSIAHWASSHLWPADDSKR</sequence>
<feature type="region of interest" description="Disordered" evidence="1">
    <location>
        <begin position="397"/>
        <end position="523"/>
    </location>
</feature>
<dbReference type="STRING" id="91626.A0A0C9MNP0"/>
<protein>
    <recommendedName>
        <fullName evidence="2">Nitrogen regulatory protein areA GATA-like domain-containing protein</fullName>
    </recommendedName>
</protein>
<reference evidence="3" key="1">
    <citation type="submission" date="2014-09" db="EMBL/GenBank/DDBJ databases">
        <title>Draft genome sequence of an oleaginous Mucoromycotina fungus Mucor ambiguus NBRC6742.</title>
        <authorList>
            <person name="Takeda I."/>
            <person name="Yamane N."/>
            <person name="Morita T."/>
            <person name="Tamano K."/>
            <person name="Machida M."/>
            <person name="Baker S."/>
            <person name="Koike H."/>
        </authorList>
    </citation>
    <scope>NUCLEOTIDE SEQUENCE</scope>
    <source>
        <strain evidence="3">NBRC 6742</strain>
    </source>
</reference>
<feature type="domain" description="Nitrogen regulatory protein areA GATA-like" evidence="2">
    <location>
        <begin position="39"/>
        <end position="66"/>
    </location>
</feature>
<dbReference type="Proteomes" id="UP000053815">
    <property type="component" value="Unassembled WGS sequence"/>
</dbReference>
<dbReference type="PANTHER" id="PTHR28051">
    <property type="entry name" value="PROTEIN MTL1-RELATED"/>
    <property type="match status" value="1"/>
</dbReference>
<proteinExistence type="predicted"/>
<feature type="region of interest" description="Disordered" evidence="1">
    <location>
        <begin position="107"/>
        <end position="185"/>
    </location>
</feature>
<dbReference type="Pfam" id="PF08550">
    <property type="entry name" value="GATA_AreA"/>
    <property type="match status" value="1"/>
</dbReference>
<feature type="region of interest" description="Disordered" evidence="1">
    <location>
        <begin position="269"/>
        <end position="372"/>
    </location>
</feature>
<dbReference type="EMBL" id="DF836364">
    <property type="protein sequence ID" value="GAN04862.1"/>
    <property type="molecule type" value="Genomic_DNA"/>
</dbReference>